<dbReference type="EMBL" id="RWJN01000033">
    <property type="protein sequence ID" value="TCD69819.1"/>
    <property type="molecule type" value="Genomic_DNA"/>
</dbReference>
<comment type="caution">
    <text evidence="2">The sequence shown here is derived from an EMBL/GenBank/DDBJ whole genome shotgun (WGS) entry which is preliminary data.</text>
</comment>
<sequence>MSKATKKPVKGNKKVTDYFGRTTAPTSSPLSSSEPLRRSQPNAMAISSPRTQSSKARGSAATQGQKSSSTAKDKRLLLADADAISISSGSAGHISISSRSHITISSDSSAPVVAASSSKPLRRSKRLSTSSNDEAAPAKKPSKLRTASSSSAKTTVKRVLPSSSSKSLKRKFGSDSDSDIPDIVPVPYPGRSRPIEDSPPLEPHHSSSPGPPSSVPPVTPQNQLAPLPLDDAGSPRSSKASKRPRLTPPPIPLEPTAVVSTAVSGNEADVEDVIPSSQSDEHELTIPKQIVIKSPAKTREEVDRWRQETVPVETSLEEAPTDDCGFPEVPMDVDFDPIAVSESVTLDGSSSDVSTAPSSESRRVSGSSDTQTSEAEVNEHLEETKSVQVPSSPLEALTPLPDEFDNISMQDVISRSGTPPPLPQLAAVPSPVAITAQEKTKRMIEQIRAEHLARRPSSSPPPVNLEDLESDDDSELDDNDPFQLRKPTEPKAAQTSSQVTVNEPRLSMEPEAESGRYSFRKRSPGAGPSTAPGKLPRLVSVAEDSRRASSSRKFNPLDALLKKKTLADKRGGGSEAFAAAEATAAAIRRQEKSKAKSNPLESDDEEFADEDAAERVMKRLQRSTGRFSSDDESDMDLDADDFEKYLGDKGKAVQKIVAGDRQTTAAEAKKPKTVRGVSLWAPTPLQLSIRKKTSNRKTALPEFPLKGSMLKNPILTALSAAANSSDIARVALLLRPECLPMIPAPCRAPLFSWLLDVALISSDSYITSAISRTLECFTERLSGIVVVSYSQLVSTMIRLGAQPTTLQVDDTPDHLQPSVDIERRDLLLSHLASLLVTLSKHRCLSGAELPDIILLLLLVALDVTNSLEAQDDIVTAINSILASIQLTGDIGVSLESQIANRVLEYALGLHPINQAYLLSLFNRSCPQSSRIARWVARGCLLRLSHSSPGAYTGLPDISPFISLLSPSPNSREPFDIFGNANEDGFFEDLGYRMDILSFALSDIDGYVQEERLAAASQPAPPPSPRTGGTEKPQSPLETVKTLLDTLHGRITDTRAAHLDRSRTKAAVQQLSLRVHYQRQTSLRYASSTTSAKPRNLKGYFGPTPKHRPAS</sequence>
<proteinExistence type="predicted"/>
<evidence type="ECO:0000256" key="1">
    <source>
        <dbReference type="SAM" id="MobiDB-lite"/>
    </source>
</evidence>
<organism evidence="2 3">
    <name type="scientific">Steccherinum ochraceum</name>
    <dbReference type="NCBI Taxonomy" id="92696"/>
    <lineage>
        <taxon>Eukaryota</taxon>
        <taxon>Fungi</taxon>
        <taxon>Dikarya</taxon>
        <taxon>Basidiomycota</taxon>
        <taxon>Agaricomycotina</taxon>
        <taxon>Agaricomycetes</taxon>
        <taxon>Polyporales</taxon>
        <taxon>Steccherinaceae</taxon>
        <taxon>Steccherinum</taxon>
    </lineage>
</organism>
<accession>A0A4R0RVG0</accession>
<evidence type="ECO:0000313" key="2">
    <source>
        <dbReference type="EMBL" id="TCD69819.1"/>
    </source>
</evidence>
<reference evidence="2 3" key="1">
    <citation type="submission" date="2018-11" db="EMBL/GenBank/DDBJ databases">
        <title>Genome assembly of Steccherinum ochraceum LE-BIN_3174, the white-rot fungus of the Steccherinaceae family (The Residual Polyporoid clade, Polyporales, Basidiomycota).</title>
        <authorList>
            <person name="Fedorova T.V."/>
            <person name="Glazunova O.A."/>
            <person name="Landesman E.O."/>
            <person name="Moiseenko K.V."/>
            <person name="Psurtseva N.V."/>
            <person name="Savinova O.S."/>
            <person name="Shakhova N.V."/>
            <person name="Tyazhelova T.V."/>
            <person name="Vasina D.V."/>
        </authorList>
    </citation>
    <scope>NUCLEOTIDE SEQUENCE [LARGE SCALE GENOMIC DNA]</scope>
    <source>
        <strain evidence="2 3">LE-BIN_3174</strain>
    </source>
</reference>
<dbReference type="AlphaFoldDB" id="A0A4R0RVG0"/>
<feature type="compositionally biased region" description="Low complexity" evidence="1">
    <location>
        <begin position="145"/>
        <end position="166"/>
    </location>
</feature>
<feature type="region of interest" description="Disordered" evidence="1">
    <location>
        <begin position="1"/>
        <end position="73"/>
    </location>
</feature>
<keyword evidence="3" id="KW-1185">Reference proteome</keyword>
<feature type="region of interest" description="Disordered" evidence="1">
    <location>
        <begin position="1081"/>
        <end position="1110"/>
    </location>
</feature>
<protein>
    <submittedName>
        <fullName evidence="2">Uncharacterized protein</fullName>
    </submittedName>
</protein>
<feature type="compositionally biased region" description="Polar residues" evidence="1">
    <location>
        <begin position="48"/>
        <end position="70"/>
    </location>
</feature>
<feature type="compositionally biased region" description="Polar residues" evidence="1">
    <location>
        <begin position="1081"/>
        <end position="1092"/>
    </location>
</feature>
<evidence type="ECO:0000313" key="3">
    <source>
        <dbReference type="Proteomes" id="UP000292702"/>
    </source>
</evidence>
<feature type="region of interest" description="Disordered" evidence="1">
    <location>
        <begin position="447"/>
        <end position="558"/>
    </location>
</feature>
<feature type="compositionally biased region" description="Polar residues" evidence="1">
    <location>
        <begin position="342"/>
        <end position="357"/>
    </location>
</feature>
<feature type="compositionally biased region" description="Acidic residues" evidence="1">
    <location>
        <begin position="601"/>
        <end position="611"/>
    </location>
</feature>
<feature type="compositionally biased region" description="Basic residues" evidence="1">
    <location>
        <begin position="1"/>
        <end position="13"/>
    </location>
</feature>
<feature type="compositionally biased region" description="Pro residues" evidence="1">
    <location>
        <begin position="209"/>
        <end position="219"/>
    </location>
</feature>
<gene>
    <name evidence="2" type="ORF">EIP91_006132</name>
</gene>
<feature type="region of interest" description="Disordered" evidence="1">
    <location>
        <begin position="1012"/>
        <end position="1036"/>
    </location>
</feature>
<feature type="compositionally biased region" description="Polar residues" evidence="1">
    <location>
        <begin position="407"/>
        <end position="417"/>
    </location>
</feature>
<feature type="compositionally biased region" description="Acidic residues" evidence="1">
    <location>
        <begin position="466"/>
        <end position="480"/>
    </location>
</feature>
<dbReference type="STRING" id="92696.A0A4R0RVG0"/>
<feature type="region of interest" description="Disordered" evidence="1">
    <location>
        <begin position="589"/>
        <end position="611"/>
    </location>
</feature>
<feature type="compositionally biased region" description="Low complexity" evidence="1">
    <location>
        <begin position="89"/>
        <end position="119"/>
    </location>
</feature>
<dbReference type="OrthoDB" id="5599613at2759"/>
<name>A0A4R0RVG0_9APHY</name>
<feature type="region of interest" description="Disordered" evidence="1">
    <location>
        <begin position="89"/>
        <end position="430"/>
    </location>
</feature>
<feature type="compositionally biased region" description="Low complexity" evidence="1">
    <location>
        <begin position="21"/>
        <end position="34"/>
    </location>
</feature>
<dbReference type="Proteomes" id="UP000292702">
    <property type="component" value="Unassembled WGS sequence"/>
</dbReference>
<feature type="compositionally biased region" description="Basic and acidic residues" evidence="1">
    <location>
        <begin position="297"/>
        <end position="307"/>
    </location>
</feature>